<dbReference type="GO" id="GO:0006629">
    <property type="term" value="P:lipid metabolic process"/>
    <property type="evidence" value="ECO:0007669"/>
    <property type="project" value="InterPro"/>
</dbReference>
<protein>
    <recommendedName>
        <fullName evidence="3">PI-PLC X domain-containing protein 1</fullName>
    </recommendedName>
</protein>
<dbReference type="InterPro" id="IPR051057">
    <property type="entry name" value="PI-PLC_domain"/>
</dbReference>
<dbReference type="EMBL" id="LGSR01000018">
    <property type="protein sequence ID" value="KOS20237.1"/>
    <property type="molecule type" value="Genomic_DNA"/>
</dbReference>
<comment type="caution">
    <text evidence="1">The sequence shown here is derived from an EMBL/GenBank/DDBJ whole genome shotgun (WGS) entry which is preliminary data.</text>
</comment>
<reference evidence="1 2" key="1">
    <citation type="submission" date="2015-07" db="EMBL/GenBank/DDBJ databases">
        <title>The genome of the fungus Escovopsis weberi, a specialized disease agent of ant agriculture.</title>
        <authorList>
            <person name="de Man T.J."/>
            <person name="Stajich J.E."/>
            <person name="Kubicek C.P."/>
            <person name="Chenthamara K."/>
            <person name="Atanasova L."/>
            <person name="Druzhinina I.S."/>
            <person name="Birnbaum S."/>
            <person name="Barribeau S.M."/>
            <person name="Teiling C."/>
            <person name="Suen G."/>
            <person name="Currie C."/>
            <person name="Gerardo N.M."/>
        </authorList>
    </citation>
    <scope>NUCLEOTIDE SEQUENCE [LARGE SCALE GENOMIC DNA]</scope>
</reference>
<accession>A0A0M8MZU3</accession>
<dbReference type="PANTHER" id="PTHR13593:SF113">
    <property type="entry name" value="SI:DKEY-266F7.9"/>
    <property type="match status" value="1"/>
</dbReference>
<dbReference type="Gene3D" id="3.20.20.190">
    <property type="entry name" value="Phosphatidylinositol (PI) phosphodiesterase"/>
    <property type="match status" value="1"/>
</dbReference>
<evidence type="ECO:0000313" key="1">
    <source>
        <dbReference type="EMBL" id="KOS20237.1"/>
    </source>
</evidence>
<proteinExistence type="predicted"/>
<gene>
    <name evidence="1" type="ORF">ESCO_006180</name>
</gene>
<dbReference type="SUPFAM" id="SSF51695">
    <property type="entry name" value="PLC-like phosphodiesterases"/>
    <property type="match status" value="1"/>
</dbReference>
<dbReference type="PANTHER" id="PTHR13593">
    <property type="match status" value="1"/>
</dbReference>
<dbReference type="InterPro" id="IPR017946">
    <property type="entry name" value="PLC-like_Pdiesterase_TIM-brl"/>
</dbReference>
<dbReference type="Proteomes" id="UP000053831">
    <property type="component" value="Unassembled WGS sequence"/>
</dbReference>
<evidence type="ECO:0000313" key="2">
    <source>
        <dbReference type="Proteomes" id="UP000053831"/>
    </source>
</evidence>
<keyword evidence="2" id="KW-1185">Reference proteome</keyword>
<organism evidence="1 2">
    <name type="scientific">Escovopsis weberi</name>
    <dbReference type="NCBI Taxonomy" id="150374"/>
    <lineage>
        <taxon>Eukaryota</taxon>
        <taxon>Fungi</taxon>
        <taxon>Dikarya</taxon>
        <taxon>Ascomycota</taxon>
        <taxon>Pezizomycotina</taxon>
        <taxon>Sordariomycetes</taxon>
        <taxon>Hypocreomycetidae</taxon>
        <taxon>Hypocreales</taxon>
        <taxon>Hypocreaceae</taxon>
        <taxon>Escovopsis</taxon>
    </lineage>
</organism>
<name>A0A0M8MZU3_ESCWE</name>
<dbReference type="OrthoDB" id="1046782at2759"/>
<evidence type="ECO:0008006" key="3">
    <source>
        <dbReference type="Google" id="ProtNLM"/>
    </source>
</evidence>
<dbReference type="AlphaFoldDB" id="A0A0M8MZU3"/>
<sequence>MLKPWAPVAGAIAALAASTLAVVLQPRAFDLKTGGMGTLAAPNGGADTAYLNSDTVLSLINATPYRWRRASSTATWAKACWLNNDCADSAGEVEYRMEGTARPASLSFRYHNRRRGDPLVSVALGGELAALGTRHELPFLLLPGGSGFVVAGTEGDFVSHDAPVGWMQEMLPELGNATLREVVLPRSHHAGLNGGTRLGLGGYANTQVQSASLEEQLGEGGVRVLDFRAARVPGGRFRECHIAKVARVAHGMLGSWLDDMVDAINRFNARTPGELVVLDVHDEALDATRAWARLDLAARRELFAALLRLEHRAAVPDDKDVSRWPLARLVGGGASAVLVNFHDSWRRDDPAGFPGGREGFVSGQNLPLTHRWSDTDSVEALVADQVRHFRRLRTTRDSRVHIADWILTQQGLTAVVPQPALIDLSSHAWRELYGALWDMSDSESYPNWIAVDHVQGSMHKAIVMAMNHCLVARRCGALGGKVKMPAPEP</sequence>
<dbReference type="GO" id="GO:0008081">
    <property type="term" value="F:phosphoric diester hydrolase activity"/>
    <property type="evidence" value="ECO:0007669"/>
    <property type="project" value="InterPro"/>
</dbReference>